<evidence type="ECO:0000313" key="4">
    <source>
        <dbReference type="Proteomes" id="UP000279994"/>
    </source>
</evidence>
<dbReference type="Proteomes" id="UP000279994">
    <property type="component" value="Unassembled WGS sequence"/>
</dbReference>
<dbReference type="InterPro" id="IPR008271">
    <property type="entry name" value="Ser/Thr_kinase_AS"/>
</dbReference>
<dbReference type="InterPro" id="IPR011009">
    <property type="entry name" value="Kinase-like_dom_sf"/>
</dbReference>
<sequence>MDTSAFWVGPADEPGRYRLTHLLGSGGEGEVWRAVRAGDEEREVAVKIDTLPSDGTDDWAKRLDALGSLVVPGLVRVEETFVGVARHRADDDTSAAPTHRYVVMNHVPGLTLRTWLDEHPDAAPRERIRILRGVAATLSRLHRGNGGPGPITHGDVKPTNIIIGTDGAPVLVDLGLLRPAGSGPASGRTAAYSSPELRNPDGRPGPRADTFSFAVTAMETLTGLTPPLSIDGSLDLDATRARVATAPALRARPVLRRQLLRSLAPEPEGRPGTPVRVFAGRTAVLVLVPILLVIGAGGSAIAMRTAGEHAAGPAAATGPRTPTTSKRIIVDPPTTGSPSPTAPTSAPPTGTVAKPSPASPSPSATTSNPAVVHVVDHGQILNGRLTGGTNLDTQVDCNEPQGPVTADLSPLQPTSWGGGKFQLVLTAKQDLHVLAVTRIPTRAPAPTRVFQKLGLTCPVGTVVSPPEPAHVCPPPTQQFTTFARYRADADNGGWQQVIGNDHRPFGVLDGRCRPPSVVDLVADDCRTNVDYQVRVRYEVVGKPGTIYERTFPPIHLRARVTHGHFVAAVENLPDYAFPFSGGPDGCRDHGVSVTRPYATPTDGIYTVLVDRIAQIRQDHPSMTTTQAIDALIVALEQGGTRRVPSPFTAADLLNVCHQAQADPARWRGTCGPPDSSG</sequence>
<gene>
    <name evidence="3" type="ORF">EFL26_05625</name>
</gene>
<protein>
    <recommendedName>
        <fullName evidence="2">Protein kinase domain-containing protein</fullName>
    </recommendedName>
</protein>
<organism evidence="3 4">
    <name type="scientific">Nocardioides pocheonensis</name>
    <dbReference type="NCBI Taxonomy" id="661485"/>
    <lineage>
        <taxon>Bacteria</taxon>
        <taxon>Bacillati</taxon>
        <taxon>Actinomycetota</taxon>
        <taxon>Actinomycetes</taxon>
        <taxon>Propionibacteriales</taxon>
        <taxon>Nocardioidaceae</taxon>
        <taxon>Nocardioides</taxon>
    </lineage>
</organism>
<dbReference type="AlphaFoldDB" id="A0A3N0GUZ2"/>
<comment type="caution">
    <text evidence="3">The sequence shown here is derived from an EMBL/GenBank/DDBJ whole genome shotgun (WGS) entry which is preliminary data.</text>
</comment>
<dbReference type="RefSeq" id="WP_123221927.1">
    <property type="nucleotide sequence ID" value="NZ_RJSF01000011.1"/>
</dbReference>
<dbReference type="PANTHER" id="PTHR44329">
    <property type="entry name" value="SERINE/THREONINE-PROTEIN KINASE TNNI3K-RELATED"/>
    <property type="match status" value="1"/>
</dbReference>
<dbReference type="InterPro" id="IPR051681">
    <property type="entry name" value="Ser/Thr_Kinases-Pseudokinases"/>
</dbReference>
<dbReference type="PROSITE" id="PS00108">
    <property type="entry name" value="PROTEIN_KINASE_ST"/>
    <property type="match status" value="1"/>
</dbReference>
<dbReference type="Gene3D" id="1.10.510.10">
    <property type="entry name" value="Transferase(Phosphotransferase) domain 1"/>
    <property type="match status" value="1"/>
</dbReference>
<evidence type="ECO:0000256" key="1">
    <source>
        <dbReference type="SAM" id="MobiDB-lite"/>
    </source>
</evidence>
<dbReference type="SUPFAM" id="SSF56112">
    <property type="entry name" value="Protein kinase-like (PK-like)"/>
    <property type="match status" value="1"/>
</dbReference>
<accession>A0A3N0GUZ2</accession>
<dbReference type="InterPro" id="IPR000719">
    <property type="entry name" value="Prot_kinase_dom"/>
</dbReference>
<dbReference type="EMBL" id="RJSF01000011">
    <property type="protein sequence ID" value="RNM16239.1"/>
    <property type="molecule type" value="Genomic_DNA"/>
</dbReference>
<dbReference type="OrthoDB" id="9762169at2"/>
<feature type="region of interest" description="Disordered" evidence="1">
    <location>
        <begin position="182"/>
        <end position="207"/>
    </location>
</feature>
<proteinExistence type="predicted"/>
<dbReference type="Pfam" id="PF00069">
    <property type="entry name" value="Pkinase"/>
    <property type="match status" value="1"/>
</dbReference>
<dbReference type="SMART" id="SM00220">
    <property type="entry name" value="S_TKc"/>
    <property type="match status" value="1"/>
</dbReference>
<evidence type="ECO:0000259" key="2">
    <source>
        <dbReference type="PROSITE" id="PS50011"/>
    </source>
</evidence>
<evidence type="ECO:0000313" key="3">
    <source>
        <dbReference type="EMBL" id="RNM16239.1"/>
    </source>
</evidence>
<reference evidence="3 4" key="1">
    <citation type="submission" date="2018-11" db="EMBL/GenBank/DDBJ databases">
        <authorList>
            <person name="Li F."/>
        </authorList>
    </citation>
    <scope>NUCLEOTIDE SEQUENCE [LARGE SCALE GENOMIC DNA]</scope>
    <source>
        <strain evidence="3 4">Gsoil 818</strain>
    </source>
</reference>
<dbReference type="PROSITE" id="PS50011">
    <property type="entry name" value="PROTEIN_KINASE_DOM"/>
    <property type="match status" value="1"/>
</dbReference>
<keyword evidence="4" id="KW-1185">Reference proteome</keyword>
<dbReference type="PANTHER" id="PTHR44329:SF214">
    <property type="entry name" value="PROTEIN KINASE DOMAIN-CONTAINING PROTEIN"/>
    <property type="match status" value="1"/>
</dbReference>
<feature type="compositionally biased region" description="Low complexity" evidence="1">
    <location>
        <begin position="332"/>
        <end position="351"/>
    </location>
</feature>
<name>A0A3N0GUZ2_9ACTN</name>
<feature type="compositionally biased region" description="Low complexity" evidence="1">
    <location>
        <begin position="311"/>
        <end position="324"/>
    </location>
</feature>
<dbReference type="GO" id="GO:0005524">
    <property type="term" value="F:ATP binding"/>
    <property type="evidence" value="ECO:0007669"/>
    <property type="project" value="InterPro"/>
</dbReference>
<feature type="domain" description="Protein kinase" evidence="2">
    <location>
        <begin position="17"/>
        <end position="285"/>
    </location>
</feature>
<feature type="region of interest" description="Disordered" evidence="1">
    <location>
        <begin position="311"/>
        <end position="368"/>
    </location>
</feature>
<dbReference type="GO" id="GO:0004674">
    <property type="term" value="F:protein serine/threonine kinase activity"/>
    <property type="evidence" value="ECO:0007669"/>
    <property type="project" value="TreeGrafter"/>
</dbReference>